<feature type="chain" id="PRO_5025627569" description="Ecp2 effector protein domain-containing protein" evidence="1">
    <location>
        <begin position="23"/>
        <end position="219"/>
    </location>
</feature>
<reference evidence="2" key="1">
    <citation type="journal article" date="2020" name="Stud. Mycol.">
        <title>101 Dothideomycetes genomes: a test case for predicting lifestyles and emergence of pathogens.</title>
        <authorList>
            <person name="Haridas S."/>
            <person name="Albert R."/>
            <person name="Binder M."/>
            <person name="Bloem J."/>
            <person name="Labutti K."/>
            <person name="Salamov A."/>
            <person name="Andreopoulos B."/>
            <person name="Baker S."/>
            <person name="Barry K."/>
            <person name="Bills G."/>
            <person name="Bluhm B."/>
            <person name="Cannon C."/>
            <person name="Castanera R."/>
            <person name="Culley D."/>
            <person name="Daum C."/>
            <person name="Ezra D."/>
            <person name="Gonzalez J."/>
            <person name="Henrissat B."/>
            <person name="Kuo A."/>
            <person name="Liang C."/>
            <person name="Lipzen A."/>
            <person name="Lutzoni F."/>
            <person name="Magnuson J."/>
            <person name="Mondo S."/>
            <person name="Nolan M."/>
            <person name="Ohm R."/>
            <person name="Pangilinan J."/>
            <person name="Park H.-J."/>
            <person name="Ramirez L."/>
            <person name="Alfaro M."/>
            <person name="Sun H."/>
            <person name="Tritt A."/>
            <person name="Yoshinaga Y."/>
            <person name="Zwiers L.-H."/>
            <person name="Turgeon B."/>
            <person name="Goodwin S."/>
            <person name="Spatafora J."/>
            <person name="Crous P."/>
            <person name="Grigoriev I."/>
        </authorList>
    </citation>
    <scope>NUCLEOTIDE SEQUENCE</scope>
    <source>
        <strain evidence="2">CBS 161.51</strain>
    </source>
</reference>
<evidence type="ECO:0000256" key="1">
    <source>
        <dbReference type="SAM" id="SignalP"/>
    </source>
</evidence>
<dbReference type="OrthoDB" id="3775566at2759"/>
<feature type="signal peptide" evidence="1">
    <location>
        <begin position="1"/>
        <end position="22"/>
    </location>
</feature>
<sequence>MFTNLPTTFFIMIASLALPAYAGIQQNDFTGIGNIFVLESSDWRNATPKSTIGCLNTHGKFIADSTKEDCGVFERLADFPYTLSTENGNCTFDDDSQETNQDSHYGKLDHAWNCAEHTSVIYDELYTIDGFPYVFLCFGDIACYYDAKRAPSAGESLSIWPYRWGSEQLGITPGHMQLQLMWQKLGDLPKREGATEIPGPRVQVNEQVQIPLLGKRTKA</sequence>
<protein>
    <recommendedName>
        <fullName evidence="4">Ecp2 effector protein domain-containing protein</fullName>
    </recommendedName>
</protein>
<organism evidence="2 3">
    <name type="scientific">Clathrospora elynae</name>
    <dbReference type="NCBI Taxonomy" id="706981"/>
    <lineage>
        <taxon>Eukaryota</taxon>
        <taxon>Fungi</taxon>
        <taxon>Dikarya</taxon>
        <taxon>Ascomycota</taxon>
        <taxon>Pezizomycotina</taxon>
        <taxon>Dothideomycetes</taxon>
        <taxon>Pleosporomycetidae</taxon>
        <taxon>Pleosporales</taxon>
        <taxon>Diademaceae</taxon>
        <taxon>Clathrospora</taxon>
    </lineage>
</organism>
<gene>
    <name evidence="2" type="ORF">EJ02DRAFT_352814</name>
</gene>
<accession>A0A6A5SH66</accession>
<evidence type="ECO:0000313" key="3">
    <source>
        <dbReference type="Proteomes" id="UP000800038"/>
    </source>
</evidence>
<name>A0A6A5SH66_9PLEO</name>
<evidence type="ECO:0000313" key="2">
    <source>
        <dbReference type="EMBL" id="KAF1939202.1"/>
    </source>
</evidence>
<evidence type="ECO:0008006" key="4">
    <source>
        <dbReference type="Google" id="ProtNLM"/>
    </source>
</evidence>
<proteinExistence type="predicted"/>
<dbReference type="AlphaFoldDB" id="A0A6A5SH66"/>
<keyword evidence="3" id="KW-1185">Reference proteome</keyword>
<keyword evidence="1" id="KW-0732">Signal</keyword>
<dbReference type="EMBL" id="ML976086">
    <property type="protein sequence ID" value="KAF1939202.1"/>
    <property type="molecule type" value="Genomic_DNA"/>
</dbReference>
<dbReference type="Proteomes" id="UP000800038">
    <property type="component" value="Unassembled WGS sequence"/>
</dbReference>